<keyword evidence="2" id="KW-1185">Reference proteome</keyword>
<comment type="caution">
    <text evidence="1">The sequence shown here is derived from an EMBL/GenBank/DDBJ whole genome shotgun (WGS) entry which is preliminary data.</text>
</comment>
<proteinExistence type="predicted"/>
<evidence type="ECO:0008006" key="3">
    <source>
        <dbReference type="Google" id="ProtNLM"/>
    </source>
</evidence>
<organism evidence="1 2">
    <name type="scientific">Leptospira andrefontaineae</name>
    <dbReference type="NCBI Taxonomy" id="2484976"/>
    <lineage>
        <taxon>Bacteria</taxon>
        <taxon>Pseudomonadati</taxon>
        <taxon>Spirochaetota</taxon>
        <taxon>Spirochaetia</taxon>
        <taxon>Leptospirales</taxon>
        <taxon>Leptospiraceae</taxon>
        <taxon>Leptospira</taxon>
    </lineage>
</organism>
<evidence type="ECO:0000313" key="1">
    <source>
        <dbReference type="EMBL" id="TGK42713.1"/>
    </source>
</evidence>
<dbReference type="Proteomes" id="UP000298097">
    <property type="component" value="Unassembled WGS sequence"/>
</dbReference>
<dbReference type="EMBL" id="RQEY01000008">
    <property type="protein sequence ID" value="TGK42713.1"/>
    <property type="molecule type" value="Genomic_DNA"/>
</dbReference>
<accession>A0A4R9H953</accession>
<evidence type="ECO:0000313" key="2">
    <source>
        <dbReference type="Proteomes" id="UP000298097"/>
    </source>
</evidence>
<dbReference type="RefSeq" id="WP_135773018.1">
    <property type="nucleotide sequence ID" value="NZ_RQEY01000008.1"/>
</dbReference>
<dbReference type="AlphaFoldDB" id="A0A4R9H953"/>
<dbReference type="PROSITE" id="PS51257">
    <property type="entry name" value="PROKAR_LIPOPROTEIN"/>
    <property type="match status" value="1"/>
</dbReference>
<protein>
    <recommendedName>
        <fullName evidence="3">Lipoprotein</fullName>
    </recommendedName>
</protein>
<gene>
    <name evidence="1" type="ORF">EHO65_04700</name>
</gene>
<reference evidence="1" key="1">
    <citation type="journal article" date="2019" name="PLoS Negl. Trop. Dis.">
        <title>Revisiting the worldwide diversity of Leptospira species in the environment.</title>
        <authorList>
            <person name="Vincent A.T."/>
            <person name="Schiettekatte O."/>
            <person name="Bourhy P."/>
            <person name="Veyrier F.J."/>
            <person name="Picardeau M."/>
        </authorList>
    </citation>
    <scope>NUCLEOTIDE SEQUENCE [LARGE SCALE GENOMIC DNA]</scope>
    <source>
        <strain evidence="1">201800301</strain>
    </source>
</reference>
<sequence length="72" mass="7548">MKYNVYLLSLCSVLASCSEIDPGYDINDGKQMGCIAILVSYNACTDGSSDPARQNACLTESLVAGGSCFAND</sequence>
<dbReference type="OrthoDB" id="9920229at2"/>
<name>A0A4R9H953_9LEPT</name>